<feature type="region of interest" description="Disordered" evidence="1">
    <location>
        <begin position="268"/>
        <end position="341"/>
    </location>
</feature>
<evidence type="ECO:0000313" key="2">
    <source>
        <dbReference type="EMBL" id="KXT10824.1"/>
    </source>
</evidence>
<dbReference type="EMBL" id="LFZO01000236">
    <property type="protein sequence ID" value="KXT10824.1"/>
    <property type="molecule type" value="Genomic_DNA"/>
</dbReference>
<comment type="caution">
    <text evidence="2">The sequence shown here is derived from an EMBL/GenBank/DDBJ whole genome shotgun (WGS) entry which is preliminary data.</text>
</comment>
<protein>
    <submittedName>
        <fullName evidence="2">Uncharacterized protein</fullName>
    </submittedName>
</protein>
<accession>A0A139I800</accession>
<keyword evidence="3" id="KW-1185">Reference proteome</keyword>
<feature type="compositionally biased region" description="Acidic residues" evidence="1">
    <location>
        <begin position="305"/>
        <end position="316"/>
    </location>
</feature>
<dbReference type="OrthoDB" id="10548180at2759"/>
<reference evidence="2 3" key="1">
    <citation type="submission" date="2015-07" db="EMBL/GenBank/DDBJ databases">
        <title>Comparative genomics of the Sigatoka disease complex on banana suggests a link between parallel evolutionary changes in Pseudocercospora fijiensis and Pseudocercospora eumusae and increased virulence on the banana host.</title>
        <authorList>
            <person name="Chang T.-C."/>
            <person name="Salvucci A."/>
            <person name="Crous P.W."/>
            <person name="Stergiopoulos I."/>
        </authorList>
    </citation>
    <scope>NUCLEOTIDE SEQUENCE [LARGE SCALE GENOMIC DNA]</scope>
    <source>
        <strain evidence="2 3">CBS 116634</strain>
    </source>
</reference>
<feature type="compositionally biased region" description="Basic and acidic residues" evidence="1">
    <location>
        <begin position="36"/>
        <end position="49"/>
    </location>
</feature>
<organism evidence="2 3">
    <name type="scientific">Pseudocercospora musae</name>
    <dbReference type="NCBI Taxonomy" id="113226"/>
    <lineage>
        <taxon>Eukaryota</taxon>
        <taxon>Fungi</taxon>
        <taxon>Dikarya</taxon>
        <taxon>Ascomycota</taxon>
        <taxon>Pezizomycotina</taxon>
        <taxon>Dothideomycetes</taxon>
        <taxon>Dothideomycetidae</taxon>
        <taxon>Mycosphaerellales</taxon>
        <taxon>Mycosphaerellaceae</taxon>
        <taxon>Pseudocercospora</taxon>
    </lineage>
</organism>
<evidence type="ECO:0000256" key="1">
    <source>
        <dbReference type="SAM" id="MobiDB-lite"/>
    </source>
</evidence>
<gene>
    <name evidence="2" type="ORF">AC579_1941</name>
</gene>
<dbReference type="AlphaFoldDB" id="A0A139I800"/>
<sequence>MAPGQEQGAAFYGQTLKYFRFSFSINLFAIFGHTESAPKSRGDQDDRKAQQPHPPPTHTHDAYLDEVRQDTSQNTLSLGIREMQNAARSAYLSRLCRISDRASLKCLEKATKARLDWAARLDRESLEKLDFATKMLEKLDMKTPPEKERWQYNARSLLVETEASSSSESKRIHSIQDSPCEAVLTRRRPSVARPSGDLDVQLDPQHERNVKDEMFDHWMQQKQNIGRVVEECDIGAEIDNPFGALGKDLDGMMAESEGLKSMSPVKVQESEDGGEFIENPLEGLFNSKQEAEGEQEGEGNGSVELDPEFADSDQEREDGGTHEDAGEEWTDLGEATHLEKS</sequence>
<name>A0A139I800_9PEZI</name>
<evidence type="ECO:0000313" key="3">
    <source>
        <dbReference type="Proteomes" id="UP000073492"/>
    </source>
</evidence>
<feature type="region of interest" description="Disordered" evidence="1">
    <location>
        <begin position="36"/>
        <end position="61"/>
    </location>
</feature>
<proteinExistence type="predicted"/>
<dbReference type="Proteomes" id="UP000073492">
    <property type="component" value="Unassembled WGS sequence"/>
</dbReference>